<dbReference type="GO" id="GO:0012505">
    <property type="term" value="C:endomembrane system"/>
    <property type="evidence" value="ECO:0007669"/>
    <property type="project" value="UniProtKB-SubCell"/>
</dbReference>
<dbReference type="InterPro" id="IPR052486">
    <property type="entry name" value="PHO1"/>
</dbReference>
<evidence type="ECO:0000259" key="11">
    <source>
        <dbReference type="PROSITE" id="PS51382"/>
    </source>
</evidence>
<keyword evidence="5 9" id="KW-0812">Transmembrane</keyword>
<evidence type="ECO:0000256" key="5">
    <source>
        <dbReference type="ARBA" id="ARBA00022692"/>
    </source>
</evidence>
<evidence type="ECO:0000256" key="6">
    <source>
        <dbReference type="ARBA" id="ARBA00022989"/>
    </source>
</evidence>
<evidence type="ECO:0000256" key="9">
    <source>
        <dbReference type="SAM" id="Phobius"/>
    </source>
</evidence>
<keyword evidence="4" id="KW-0592">Phosphate transport</keyword>
<organism evidence="12 13">
    <name type="scientific">Vicia faba</name>
    <name type="common">Broad bean</name>
    <name type="synonym">Faba vulgaris</name>
    <dbReference type="NCBI Taxonomy" id="3906"/>
    <lineage>
        <taxon>Eukaryota</taxon>
        <taxon>Viridiplantae</taxon>
        <taxon>Streptophyta</taxon>
        <taxon>Embryophyta</taxon>
        <taxon>Tracheophyta</taxon>
        <taxon>Spermatophyta</taxon>
        <taxon>Magnoliopsida</taxon>
        <taxon>eudicotyledons</taxon>
        <taxon>Gunneridae</taxon>
        <taxon>Pentapetalae</taxon>
        <taxon>rosids</taxon>
        <taxon>fabids</taxon>
        <taxon>Fabales</taxon>
        <taxon>Fabaceae</taxon>
        <taxon>Papilionoideae</taxon>
        <taxon>50 kb inversion clade</taxon>
        <taxon>NPAAA clade</taxon>
        <taxon>Hologalegina</taxon>
        <taxon>IRL clade</taxon>
        <taxon>Fabeae</taxon>
        <taxon>Vicia</taxon>
    </lineage>
</organism>
<dbReference type="Pfam" id="PF03105">
    <property type="entry name" value="SPX"/>
    <property type="match status" value="1"/>
</dbReference>
<dbReference type="EMBL" id="OX451738">
    <property type="protein sequence ID" value="CAI8603134.1"/>
    <property type="molecule type" value="Genomic_DNA"/>
</dbReference>
<feature type="region of interest" description="Disordered" evidence="8">
    <location>
        <begin position="158"/>
        <end position="193"/>
    </location>
</feature>
<feature type="transmembrane region" description="Helical" evidence="9">
    <location>
        <begin position="494"/>
        <end position="515"/>
    </location>
</feature>
<keyword evidence="3" id="KW-0813">Transport</keyword>
<reference evidence="12 13" key="1">
    <citation type="submission" date="2023-01" db="EMBL/GenBank/DDBJ databases">
        <authorList>
            <person name="Kreplak J."/>
        </authorList>
    </citation>
    <scope>NUCLEOTIDE SEQUENCE [LARGE SCALE GENOMIC DNA]</scope>
</reference>
<comment type="subcellular location">
    <subcellularLocation>
        <location evidence="1">Endomembrane system</location>
        <topology evidence="1">Multi-pass membrane protein</topology>
    </subcellularLocation>
</comment>
<dbReference type="InterPro" id="IPR004342">
    <property type="entry name" value="EXS_C"/>
</dbReference>
<dbReference type="GO" id="GO:0016036">
    <property type="term" value="P:cellular response to phosphate starvation"/>
    <property type="evidence" value="ECO:0007669"/>
    <property type="project" value="InterPro"/>
</dbReference>
<dbReference type="PROSITE" id="PS51382">
    <property type="entry name" value="SPX"/>
    <property type="match status" value="1"/>
</dbReference>
<evidence type="ECO:0000256" key="2">
    <source>
        <dbReference type="ARBA" id="ARBA00009665"/>
    </source>
</evidence>
<feature type="transmembrane region" description="Helical" evidence="9">
    <location>
        <begin position="642"/>
        <end position="661"/>
    </location>
</feature>
<feature type="domain" description="EXS" evidence="10">
    <location>
        <begin position="579"/>
        <end position="770"/>
    </location>
</feature>
<accession>A0AAV0ZXL2</accession>
<protein>
    <recommendedName>
        <fullName evidence="14">Phosphate transporter PHO1</fullName>
    </recommendedName>
</protein>
<evidence type="ECO:0000256" key="3">
    <source>
        <dbReference type="ARBA" id="ARBA00022448"/>
    </source>
</evidence>
<feature type="transmembrane region" description="Helical" evidence="9">
    <location>
        <begin position="690"/>
        <end position="712"/>
    </location>
</feature>
<feature type="domain" description="SPX" evidence="11">
    <location>
        <begin position="2"/>
        <end position="322"/>
    </location>
</feature>
<evidence type="ECO:0000313" key="12">
    <source>
        <dbReference type="EMBL" id="CAI8603134.1"/>
    </source>
</evidence>
<evidence type="ECO:0000259" key="10">
    <source>
        <dbReference type="PROSITE" id="PS51380"/>
    </source>
</evidence>
<dbReference type="Pfam" id="PF03124">
    <property type="entry name" value="EXS"/>
    <property type="match status" value="1"/>
</dbReference>
<dbReference type="AlphaFoldDB" id="A0AAV0ZXL2"/>
<proteinExistence type="inferred from homology"/>
<sequence length="770" mass="89815">MVKFSKELEAQLIPEWKEAFVNYWQLKKQIKRIKMSKTPNQNHHNTDGNSIFGSICFIVKKISLNLSHHSDHDNTNIIKVRKKTIQDSGEEIYQTELVQLFSEEDEVRVFFLKLDEELNKVNQFYMKQESEFLERGETLNKQLQILLDLKKIINDRERKNYPTTKTNNAETFPRSPTRDSNYSESLGDSDDMNSEISHTDEVIASLEKNGVNFVNSATRTKTKKGKPKMAMRIDTPATNATRAITAITSMLWEDLVNNPSGDFIHKKKIQCAEKMIRSAFVELYRGLGLLKTYSTLNMVAFSKILKKFDKVSCQKASSNYLQEVKRSHFVSSDKVVRLMDEVEFIFTRHFANNDRKRAMKFLRPKQNKDSHMVTFLVGLSTGCFVSLFCVYAILAHLCSIFSPNYESAYMENVYPVFSVFALLSLHMFMYGCNLYAWKRTRINYNFIFEFSPKTSLKHIDAFLICTTLMTTVVGAMVVHLLLRAAGFPPSQIDALPGILLMIFITLLFWPLDVFYRPTRYCFIRVIRNIICSPFYKVLLVDFFMADQLTSQIPLLRHLETTGCNLSSKVFKTHHPETCHSGRLYLEFTYLISFLPYFWRVMQCARRWYDDHDVNHLANLGKYVSAIVAAGARVTYNRQKDHLWFAIVLITSVVATIYQLYWDFIKDWGFLNPNSRNPWLRDDLVLKRKSIYYMSIGLNIVLRVTWVETVMPFKVGPVESRMLEFLLAALEVIRRGHWNFYRLENEHLNNVGHYRAVKTVPLPFRETDSDY</sequence>
<evidence type="ECO:0008006" key="14">
    <source>
        <dbReference type="Google" id="ProtNLM"/>
    </source>
</evidence>
<dbReference type="InterPro" id="IPR034092">
    <property type="entry name" value="PHO1_SPX"/>
</dbReference>
<keyword evidence="13" id="KW-1185">Reference proteome</keyword>
<evidence type="ECO:0000256" key="7">
    <source>
        <dbReference type="ARBA" id="ARBA00023136"/>
    </source>
</evidence>
<evidence type="ECO:0000256" key="1">
    <source>
        <dbReference type="ARBA" id="ARBA00004127"/>
    </source>
</evidence>
<dbReference type="PANTHER" id="PTHR48477">
    <property type="entry name" value="PHOSPHATE TRANSPORTER PHO1"/>
    <property type="match status" value="1"/>
</dbReference>
<feature type="transmembrane region" description="Helical" evidence="9">
    <location>
        <begin position="414"/>
        <end position="437"/>
    </location>
</feature>
<dbReference type="Proteomes" id="UP001157006">
    <property type="component" value="Chromosome 3"/>
</dbReference>
<dbReference type="CDD" id="cd14476">
    <property type="entry name" value="SPX_PHO1_like"/>
    <property type="match status" value="1"/>
</dbReference>
<comment type="similarity">
    <text evidence="2">Belongs to the SYG1 (TC 2.A.94) family.</text>
</comment>
<dbReference type="GO" id="GO:0006817">
    <property type="term" value="P:phosphate ion transport"/>
    <property type="evidence" value="ECO:0007669"/>
    <property type="project" value="UniProtKB-KW"/>
</dbReference>
<dbReference type="InterPro" id="IPR004331">
    <property type="entry name" value="SPX_dom"/>
</dbReference>
<dbReference type="PANTHER" id="PTHR48477:SF1">
    <property type="entry name" value="PHOSPHATE TRANSPORTER PHO1"/>
    <property type="match status" value="1"/>
</dbReference>
<keyword evidence="7 9" id="KW-0472">Membrane</keyword>
<feature type="compositionally biased region" description="Polar residues" evidence="8">
    <location>
        <begin position="161"/>
        <end position="170"/>
    </location>
</feature>
<gene>
    <name evidence="12" type="ORF">VFH_III072560</name>
</gene>
<evidence type="ECO:0000256" key="4">
    <source>
        <dbReference type="ARBA" id="ARBA00022592"/>
    </source>
</evidence>
<dbReference type="PROSITE" id="PS51380">
    <property type="entry name" value="EXS"/>
    <property type="match status" value="1"/>
</dbReference>
<feature type="transmembrane region" description="Helical" evidence="9">
    <location>
        <begin position="373"/>
        <end position="394"/>
    </location>
</feature>
<keyword evidence="6 9" id="KW-1133">Transmembrane helix</keyword>
<evidence type="ECO:0000313" key="13">
    <source>
        <dbReference type="Proteomes" id="UP001157006"/>
    </source>
</evidence>
<name>A0AAV0ZXL2_VICFA</name>
<feature type="transmembrane region" description="Helical" evidence="9">
    <location>
        <begin position="458"/>
        <end position="482"/>
    </location>
</feature>
<evidence type="ECO:0000256" key="8">
    <source>
        <dbReference type="SAM" id="MobiDB-lite"/>
    </source>
</evidence>
<dbReference type="GO" id="GO:0016020">
    <property type="term" value="C:membrane"/>
    <property type="evidence" value="ECO:0007669"/>
    <property type="project" value="InterPro"/>
</dbReference>